<feature type="domain" description="Thiamine pyrophosphate enzyme TPP-binding" evidence="12">
    <location>
        <begin position="736"/>
        <end position="849"/>
    </location>
</feature>
<dbReference type="GO" id="GO:0004737">
    <property type="term" value="F:pyruvate decarboxylase activity"/>
    <property type="evidence" value="ECO:0007669"/>
    <property type="project" value="TreeGrafter"/>
</dbReference>
<evidence type="ECO:0000256" key="4">
    <source>
        <dbReference type="ARBA" id="ARBA00022723"/>
    </source>
</evidence>
<dbReference type="Gene3D" id="3.40.50.1220">
    <property type="entry name" value="TPP-binding domain"/>
    <property type="match status" value="1"/>
</dbReference>
<dbReference type="Gene3D" id="3.40.50.1820">
    <property type="entry name" value="alpha/beta hydrolase"/>
    <property type="match status" value="1"/>
</dbReference>
<evidence type="ECO:0000256" key="7">
    <source>
        <dbReference type="ARBA" id="ARBA00023052"/>
    </source>
</evidence>
<protein>
    <recommendedName>
        <fullName evidence="3">Pyruvate decarboxylase</fullName>
    </recommendedName>
</protein>
<dbReference type="InterPro" id="IPR000073">
    <property type="entry name" value="AB_hydrolase_1"/>
</dbReference>
<evidence type="ECO:0000256" key="1">
    <source>
        <dbReference type="ARBA" id="ARBA00001964"/>
    </source>
</evidence>
<dbReference type="SUPFAM" id="SSF53474">
    <property type="entry name" value="alpha/beta-Hydrolases"/>
    <property type="match status" value="1"/>
</dbReference>
<dbReference type="Pfam" id="PF00205">
    <property type="entry name" value="TPP_enzyme_M"/>
    <property type="match status" value="1"/>
</dbReference>
<organism evidence="15 16">
    <name type="scientific">Talaromyces islandicus</name>
    <name type="common">Penicillium islandicum</name>
    <dbReference type="NCBI Taxonomy" id="28573"/>
    <lineage>
        <taxon>Eukaryota</taxon>
        <taxon>Fungi</taxon>
        <taxon>Dikarya</taxon>
        <taxon>Ascomycota</taxon>
        <taxon>Pezizomycotina</taxon>
        <taxon>Eurotiomycetes</taxon>
        <taxon>Eurotiomycetidae</taxon>
        <taxon>Eurotiales</taxon>
        <taxon>Trichocomaceae</taxon>
        <taxon>Talaromyces</taxon>
        <taxon>Talaromyces sect. Islandici</taxon>
    </lineage>
</organism>
<dbReference type="InterPro" id="IPR012000">
    <property type="entry name" value="Thiamin_PyroP_enz_cen_dom"/>
</dbReference>
<dbReference type="GO" id="GO:0005829">
    <property type="term" value="C:cytosol"/>
    <property type="evidence" value="ECO:0007669"/>
    <property type="project" value="TreeGrafter"/>
</dbReference>
<dbReference type="CDD" id="cd07038">
    <property type="entry name" value="TPP_PYR_PDC_IPDC_like"/>
    <property type="match status" value="1"/>
</dbReference>
<proteinExistence type="inferred from homology"/>
<keyword evidence="5" id="KW-0210">Decarboxylase</keyword>
<evidence type="ECO:0000313" key="16">
    <source>
        <dbReference type="Proteomes" id="UP000054383"/>
    </source>
</evidence>
<dbReference type="CDD" id="cd02005">
    <property type="entry name" value="TPP_PDC_IPDC"/>
    <property type="match status" value="1"/>
</dbReference>
<dbReference type="Proteomes" id="UP000054383">
    <property type="component" value="Unassembled WGS sequence"/>
</dbReference>
<dbReference type="SUPFAM" id="SSF52467">
    <property type="entry name" value="DHS-like NAD/FAD-binding domain"/>
    <property type="match status" value="1"/>
</dbReference>
<evidence type="ECO:0000259" key="13">
    <source>
        <dbReference type="Pfam" id="PF02776"/>
    </source>
</evidence>
<evidence type="ECO:0000256" key="2">
    <source>
        <dbReference type="ARBA" id="ARBA00007812"/>
    </source>
</evidence>
<dbReference type="STRING" id="28573.A0A0U1LTL5"/>
<name>A0A0U1LTL5_TALIS</name>
<dbReference type="InterPro" id="IPR029058">
    <property type="entry name" value="AB_hydrolase_fold"/>
</dbReference>
<feature type="compositionally biased region" description="Low complexity" evidence="10">
    <location>
        <begin position="55"/>
        <end position="64"/>
    </location>
</feature>
<dbReference type="GO" id="GO:0000949">
    <property type="term" value="P:aromatic amino acid family catabolic process to alcohol via Ehrlich pathway"/>
    <property type="evidence" value="ECO:0007669"/>
    <property type="project" value="TreeGrafter"/>
</dbReference>
<dbReference type="SUPFAM" id="SSF52518">
    <property type="entry name" value="Thiamin diphosphate-binding fold (THDP-binding)"/>
    <property type="match status" value="2"/>
</dbReference>
<dbReference type="GO" id="GO:0005634">
    <property type="term" value="C:nucleus"/>
    <property type="evidence" value="ECO:0007669"/>
    <property type="project" value="TreeGrafter"/>
</dbReference>
<feature type="domain" description="Thiamine pyrophosphate enzyme N-terminal TPP-binding" evidence="13">
    <location>
        <begin position="363"/>
        <end position="446"/>
    </location>
</feature>
<evidence type="ECO:0000259" key="12">
    <source>
        <dbReference type="Pfam" id="PF02775"/>
    </source>
</evidence>
<evidence type="ECO:0000256" key="3">
    <source>
        <dbReference type="ARBA" id="ARBA00014422"/>
    </source>
</evidence>
<gene>
    <name evidence="15" type="primary">PDC1</name>
    <name evidence="15" type="ORF">PISL3812_03458</name>
</gene>
<sequence length="907" mass="100140">MSDLQKSFAKSRLAKLPPDIPLFEDGSERSSNNESSSGSGGAKIGSIAEEDEDSSSSASSTGTIVPSPRQRLFARSGSLESSRKDPSKSLSWTEFYAQELYLEEDVEGLHIVHHAYITPPTNSGPLFVAHHGAGSSGLSFAACATEIRKALPEAGILSLDARHHGSTTVEPLKGGEIKDPDYRLETLSRDLIFVVKETQAKMRWQNMPDLVLVGHSLGGAVITDVARNGELGNKVLAHAVLDVVEGSAMDALQSMDTYLSTRPTKFTSLTSAIDWHFRSRTIRNTVSARVSVPSLLREEDPPSDPSRPWVWRTNLAETKPFWEDWFVGLSRKFLDAKGGKLLILAGTDRLDKELLIAQMQVFLLDELLKVPRLTWQGTCNELNAAYAADGFARIRDLPGCLVTTYGVGELSAMNGVAGAYAEHTGMIHIVGMTSRPQQNARIMIHHTYKANQDHLVYTQMGQPINKTQAILLDDATMADEIDRVIVEAVKTRLPVTIYVPMDAVSVPLDAKRLQVPLDLEIKNDPQVEDKVVARVLEEIEKASNPAILADVLAIRHNAQAETRRLADLTRFPSYSTPLSKGIIHEDSEYYNGLYNGQVSFPETQAALEASDLVLNVGPLLSDSNTGGFTRGLLDENVVMLAHDHCAVKKERFEGVHFLPVLKRIVQELETKASQYKLPRPQKGPRVEAPLLNDSKSGPITQSYIWQRIGRFTCPGDIVLAEAGTAQYGIPDAVFSKDVSFITQIYWSSIGFTVGACLGALTAAREIEGAQKKRVILLVGEGSLQMTVQEIGTYIRYGYTPLIFVINNNGYSIERAIHGPNQLYNDVSMLWDHQKMLEFFGARGETGKKSRSFACKTVEDMEKVLADQEFIEANHIQLCEVFMDQFDYPWRLSGQLDVVRKRAAAQVK</sequence>
<accession>A0A0U1LTL5</accession>
<evidence type="ECO:0000259" key="14">
    <source>
        <dbReference type="Pfam" id="PF12697"/>
    </source>
</evidence>
<dbReference type="InterPro" id="IPR011766">
    <property type="entry name" value="TPP_enzyme_TPP-bd"/>
</dbReference>
<dbReference type="PANTHER" id="PTHR43452">
    <property type="entry name" value="PYRUVATE DECARBOXYLASE"/>
    <property type="match status" value="1"/>
</dbReference>
<dbReference type="AlphaFoldDB" id="A0A0U1LTL5"/>
<keyword evidence="4" id="KW-0479">Metal-binding</keyword>
<keyword evidence="8" id="KW-0456">Lyase</keyword>
<feature type="domain" description="AB hydrolase-1" evidence="14">
    <location>
        <begin position="128"/>
        <end position="360"/>
    </location>
</feature>
<evidence type="ECO:0000256" key="10">
    <source>
        <dbReference type="SAM" id="MobiDB-lite"/>
    </source>
</evidence>
<dbReference type="Pfam" id="PF02775">
    <property type="entry name" value="TPP_enzyme_C"/>
    <property type="match status" value="1"/>
</dbReference>
<evidence type="ECO:0000259" key="11">
    <source>
        <dbReference type="Pfam" id="PF00205"/>
    </source>
</evidence>
<comment type="cofactor">
    <cofactor evidence="1">
        <name>thiamine diphosphate</name>
        <dbReference type="ChEBI" id="CHEBI:58937"/>
    </cofactor>
</comment>
<feature type="region of interest" description="Disordered" evidence="10">
    <location>
        <begin position="18"/>
        <end position="86"/>
    </location>
</feature>
<reference evidence="15 16" key="1">
    <citation type="submission" date="2015-04" db="EMBL/GenBank/DDBJ databases">
        <authorList>
            <person name="Syromyatnikov M.Y."/>
            <person name="Popov V.N."/>
        </authorList>
    </citation>
    <scope>NUCLEOTIDE SEQUENCE [LARGE SCALE GENOMIC DNA]</scope>
    <source>
        <strain evidence="15">WF-38-12</strain>
    </source>
</reference>
<dbReference type="GO" id="GO:0030976">
    <property type="term" value="F:thiamine pyrophosphate binding"/>
    <property type="evidence" value="ECO:0007669"/>
    <property type="project" value="InterPro"/>
</dbReference>
<dbReference type="PANTHER" id="PTHR43452:SF3">
    <property type="entry name" value="TRANSAMINATED AMINO ACID DECARBOXYLASE"/>
    <property type="match status" value="1"/>
</dbReference>
<keyword evidence="7 9" id="KW-0786">Thiamine pyrophosphate</keyword>
<evidence type="ECO:0000256" key="5">
    <source>
        <dbReference type="ARBA" id="ARBA00022793"/>
    </source>
</evidence>
<evidence type="ECO:0000256" key="8">
    <source>
        <dbReference type="ARBA" id="ARBA00023239"/>
    </source>
</evidence>
<feature type="domain" description="Thiamine pyrophosphate enzyme central" evidence="11">
    <location>
        <begin position="532"/>
        <end position="667"/>
    </location>
</feature>
<comment type="similarity">
    <text evidence="2 9">Belongs to the TPP enzyme family.</text>
</comment>
<dbReference type="InterPro" id="IPR012001">
    <property type="entry name" value="Thiamin_PyroP_enz_TPP-bd_dom"/>
</dbReference>
<evidence type="ECO:0000256" key="9">
    <source>
        <dbReference type="RuleBase" id="RU362132"/>
    </source>
</evidence>
<dbReference type="InterPro" id="IPR047213">
    <property type="entry name" value="TPP_PYR_PDC_IPDC-like"/>
</dbReference>
<keyword evidence="16" id="KW-1185">Reference proteome</keyword>
<dbReference type="InterPro" id="IPR012110">
    <property type="entry name" value="PDC/IPDC-like"/>
</dbReference>
<dbReference type="InterPro" id="IPR029061">
    <property type="entry name" value="THDP-binding"/>
</dbReference>
<dbReference type="Pfam" id="PF12697">
    <property type="entry name" value="Abhydrolase_6"/>
    <property type="match status" value="1"/>
</dbReference>
<dbReference type="FunFam" id="3.40.50.970:FF:000024">
    <property type="entry name" value="Pyruvate decarboxylase isozyme"/>
    <property type="match status" value="1"/>
</dbReference>
<evidence type="ECO:0000256" key="6">
    <source>
        <dbReference type="ARBA" id="ARBA00022842"/>
    </source>
</evidence>
<dbReference type="InterPro" id="IPR047214">
    <property type="entry name" value="TPP_PDC_IPDC"/>
</dbReference>
<dbReference type="GO" id="GO:0000287">
    <property type="term" value="F:magnesium ion binding"/>
    <property type="evidence" value="ECO:0007669"/>
    <property type="project" value="InterPro"/>
</dbReference>
<dbReference type="InterPro" id="IPR029035">
    <property type="entry name" value="DHS-like_NAD/FAD-binding_dom"/>
</dbReference>
<dbReference type="EMBL" id="CVMT01000002">
    <property type="protein sequence ID" value="CRG86452.1"/>
    <property type="molecule type" value="Genomic_DNA"/>
</dbReference>
<keyword evidence="6" id="KW-0460">Magnesium</keyword>
<dbReference type="Pfam" id="PF02776">
    <property type="entry name" value="TPP_enzyme_N"/>
    <property type="match status" value="1"/>
</dbReference>
<dbReference type="Gene3D" id="3.40.50.970">
    <property type="match status" value="2"/>
</dbReference>
<evidence type="ECO:0000313" key="15">
    <source>
        <dbReference type="EMBL" id="CRG86452.1"/>
    </source>
</evidence>
<dbReference type="OrthoDB" id="308383at2759"/>